<dbReference type="Pfam" id="PF22456">
    <property type="entry name" value="PqqF-like_C_4"/>
    <property type="match status" value="1"/>
</dbReference>
<dbReference type="PANTHER" id="PTHR43690:SF18">
    <property type="entry name" value="INSULIN-DEGRADING ENZYME-RELATED"/>
    <property type="match status" value="1"/>
</dbReference>
<feature type="domain" description="Coenzyme PQQ synthesis protein F-like C-terminal lobe" evidence="10">
    <location>
        <begin position="975"/>
        <end position="1049"/>
    </location>
</feature>
<organism evidence="11 12">
    <name type="scientific">Orchesella cincta</name>
    <name type="common">Springtail</name>
    <name type="synonym">Podura cincta</name>
    <dbReference type="NCBI Taxonomy" id="48709"/>
    <lineage>
        <taxon>Eukaryota</taxon>
        <taxon>Metazoa</taxon>
        <taxon>Ecdysozoa</taxon>
        <taxon>Arthropoda</taxon>
        <taxon>Hexapoda</taxon>
        <taxon>Collembola</taxon>
        <taxon>Entomobryomorpha</taxon>
        <taxon>Entomobryoidea</taxon>
        <taxon>Orchesellidae</taxon>
        <taxon>Orchesellinae</taxon>
        <taxon>Orchesella</taxon>
    </lineage>
</organism>
<dbReference type="OMA" id="INTICNV"/>
<evidence type="ECO:0000256" key="3">
    <source>
        <dbReference type="ARBA" id="ARBA00022723"/>
    </source>
</evidence>
<reference evidence="11 12" key="1">
    <citation type="journal article" date="2016" name="Genome Biol. Evol.">
        <title>Gene Family Evolution Reflects Adaptation to Soil Environmental Stressors in the Genome of the Collembolan Orchesella cincta.</title>
        <authorList>
            <person name="Faddeeva-Vakhrusheva A."/>
            <person name="Derks M.F."/>
            <person name="Anvar S.Y."/>
            <person name="Agamennone V."/>
            <person name="Suring W."/>
            <person name="Smit S."/>
            <person name="van Straalen N.M."/>
            <person name="Roelofs D."/>
        </authorList>
    </citation>
    <scope>NUCLEOTIDE SEQUENCE [LARGE SCALE GENOMIC DNA]</scope>
    <source>
        <tissue evidence="11">Mixed pool</tissue>
    </source>
</reference>
<sequence>MQKNPPQPNSSRPKPRPRQPSPDADLAPTPAKRTCLSPKQEKLSVVKRYQPPKSFNDPNEYRILELSNGLTVALVSRRRPNPISTSSSSLKTSSAPSYHPFFVPNTGENGFSYNMEAACSYLPPEQFNVEISPNGNCRDTGILKCEPTPSPKVDIFGDARSLHTPYRLPVPMPSNDESLGCDGGKNGSLLRMDDEPATTPPSFTNIALVVNVGGASDPINCQGLAHFTEHMVHHGSKRHPQEDSQTLLLMNFGNLCNAETRHQRTTYYHEIMDDLLDKSLDIFSDMLSYPLFEEEHLDREVNAVDNEFHFRRDRNSRDIWMLPFHVTVNENHPLSKFLCGSIETLGNGARVRRFMREFHTEHYVAPAMTACLNSTKSLDELETLALDHFSRFLEGERNTFQKMWNKCEPVVWRNCDKKVVLQGITKSAMLDFWWHLPASLFTEEPNEMILEMILAMLTDTSDKSLRHNLQHMGLVWDQRFSRLDTSYAAFIRISFHLTEKGRANTSEIFQATFQFLEKLQTTSESDMRRLFEELRWKNQRQFHFGTQYSSLYHTIQLATALQFVSDKQELVTYGSWANARFNYGRIIKSLQHFRDENLIVLEIIPKGFSIEDWAASKNYTDFKVERAPHTNTPYLLVPRKDDNFAANMDNAAIPSQFNFGFIPVNNFLLEDMKLQQGRGDGDASMHPPINYGGIQPQNLKCRGSDNEAFPRILGNHMGHMSESYSPYLANVSVYFCSSTVFTNPRNHILAYLWKFCMNYNHKVNQTALGMGGFDVSFLFNNDGIHIDVVGFPKHMSKVVDTAIASMLKNPISENDFWLAKECLKVNIESLLGNNDVLDRTVYECTIYQNEEMFLDSLHHVESLTFQDLQNYMMLFKRTTYAHVILKGNVPVDVFHSVAKSLGQYEFFPYLGNPMEYHQRDPVLKPLFPFGEKCIRVKSECMSGFCTSVNNCYILGPINNDQANCLLSALDFMDCQAFLYLRTKHQLGYSVCVSRKEFLLPNVLMFSVKVMATAKKFSPCELDIKIDEFLAYYCDYLKTITEEQFETMRKLKNISPDVSLQDVSRCFNSFFGPTTKHKYEGCEKGFAVRDYKNKCFWREIRKLSIQVVGNEEKNCDCDVCQSISGWRPGPEIESKLRFATGSGSTSSYFVDYFPRFS</sequence>
<evidence type="ECO:0000259" key="9">
    <source>
        <dbReference type="Pfam" id="PF05193"/>
    </source>
</evidence>
<dbReference type="Proteomes" id="UP000094527">
    <property type="component" value="Unassembled WGS sequence"/>
</dbReference>
<dbReference type="OrthoDB" id="952271at2759"/>
<evidence type="ECO:0000259" key="8">
    <source>
        <dbReference type="Pfam" id="PF00675"/>
    </source>
</evidence>
<accession>A0A1D2N825</accession>
<keyword evidence="2" id="KW-0645">Protease</keyword>
<dbReference type="STRING" id="48709.A0A1D2N825"/>
<evidence type="ECO:0000256" key="5">
    <source>
        <dbReference type="ARBA" id="ARBA00022833"/>
    </source>
</evidence>
<evidence type="ECO:0000259" key="10">
    <source>
        <dbReference type="Pfam" id="PF22456"/>
    </source>
</evidence>
<dbReference type="AlphaFoldDB" id="A0A1D2N825"/>
<dbReference type="PANTHER" id="PTHR43690">
    <property type="entry name" value="NARDILYSIN"/>
    <property type="match status" value="1"/>
</dbReference>
<dbReference type="InterPro" id="IPR011765">
    <property type="entry name" value="Pept_M16_N"/>
</dbReference>
<evidence type="ECO:0000256" key="4">
    <source>
        <dbReference type="ARBA" id="ARBA00022801"/>
    </source>
</evidence>
<feature type="domain" description="Peptidase M16 N-terminal" evidence="8">
    <location>
        <begin position="200"/>
        <end position="308"/>
    </location>
</feature>
<dbReference type="Pfam" id="PF05193">
    <property type="entry name" value="Peptidase_M16_C"/>
    <property type="match status" value="1"/>
</dbReference>
<comment type="similarity">
    <text evidence="1">Belongs to the peptidase M16 family.</text>
</comment>
<name>A0A1D2N825_ORCCI</name>
<dbReference type="Pfam" id="PF00675">
    <property type="entry name" value="Peptidase_M16"/>
    <property type="match status" value="1"/>
</dbReference>
<dbReference type="EMBL" id="LJIJ01000152">
    <property type="protein sequence ID" value="ODN01423.1"/>
    <property type="molecule type" value="Genomic_DNA"/>
</dbReference>
<keyword evidence="4" id="KW-0378">Hydrolase</keyword>
<dbReference type="GO" id="GO:0008237">
    <property type="term" value="F:metallopeptidase activity"/>
    <property type="evidence" value="ECO:0007669"/>
    <property type="project" value="UniProtKB-KW"/>
</dbReference>
<feature type="region of interest" description="Disordered" evidence="7">
    <location>
        <begin position="1"/>
        <end position="40"/>
    </location>
</feature>
<protein>
    <submittedName>
        <fullName evidence="11">Zinc-metallopeptidase, peroxisomal</fullName>
    </submittedName>
</protein>
<gene>
    <name evidence="11" type="ORF">Ocin01_05252</name>
</gene>
<dbReference type="SUPFAM" id="SSF63411">
    <property type="entry name" value="LuxS/MPP-like metallohydrolase"/>
    <property type="match status" value="4"/>
</dbReference>
<keyword evidence="12" id="KW-1185">Reference proteome</keyword>
<dbReference type="InterPro" id="IPR007863">
    <property type="entry name" value="Peptidase_M16_C"/>
</dbReference>
<keyword evidence="5" id="KW-0862">Zinc</keyword>
<evidence type="ECO:0000256" key="6">
    <source>
        <dbReference type="ARBA" id="ARBA00023049"/>
    </source>
</evidence>
<evidence type="ECO:0000256" key="7">
    <source>
        <dbReference type="SAM" id="MobiDB-lite"/>
    </source>
</evidence>
<feature type="domain" description="Peptidase M16 C-terminal" evidence="9">
    <location>
        <begin position="355"/>
        <end position="528"/>
    </location>
</feature>
<dbReference type="InterPro" id="IPR011249">
    <property type="entry name" value="Metalloenz_LuxS/M16"/>
</dbReference>
<keyword evidence="6" id="KW-0482">Metalloprotease</keyword>
<comment type="caution">
    <text evidence="11">The sequence shown here is derived from an EMBL/GenBank/DDBJ whole genome shotgun (WGS) entry which is preliminary data.</text>
</comment>
<dbReference type="Gene3D" id="3.30.830.10">
    <property type="entry name" value="Metalloenzyme, LuxS/M16 peptidase-like"/>
    <property type="match status" value="4"/>
</dbReference>
<evidence type="ECO:0000313" key="12">
    <source>
        <dbReference type="Proteomes" id="UP000094527"/>
    </source>
</evidence>
<evidence type="ECO:0000256" key="2">
    <source>
        <dbReference type="ARBA" id="ARBA00022670"/>
    </source>
</evidence>
<dbReference type="InterPro" id="IPR050626">
    <property type="entry name" value="Peptidase_M16"/>
</dbReference>
<proteinExistence type="inferred from homology"/>
<dbReference type="InterPro" id="IPR054734">
    <property type="entry name" value="PqqF-like_C_4"/>
</dbReference>
<evidence type="ECO:0000313" key="11">
    <source>
        <dbReference type="EMBL" id="ODN01423.1"/>
    </source>
</evidence>
<evidence type="ECO:0000256" key="1">
    <source>
        <dbReference type="ARBA" id="ARBA00007261"/>
    </source>
</evidence>
<keyword evidence="3" id="KW-0479">Metal-binding</keyword>
<dbReference type="GO" id="GO:0046872">
    <property type="term" value="F:metal ion binding"/>
    <property type="evidence" value="ECO:0007669"/>
    <property type="project" value="UniProtKB-KW"/>
</dbReference>
<dbReference type="GO" id="GO:0006508">
    <property type="term" value="P:proteolysis"/>
    <property type="evidence" value="ECO:0007669"/>
    <property type="project" value="UniProtKB-KW"/>
</dbReference>